<dbReference type="EMBL" id="KQ418025">
    <property type="protein sequence ID" value="KOF89214.1"/>
    <property type="molecule type" value="Genomic_DNA"/>
</dbReference>
<gene>
    <name evidence="1" type="ORF">OCBIM_22013458mg</name>
</gene>
<dbReference type="AlphaFoldDB" id="A0A0L8HJC3"/>
<protein>
    <submittedName>
        <fullName evidence="1">Uncharacterized protein</fullName>
    </submittedName>
</protein>
<name>A0A0L8HJC3_OCTBM</name>
<organism evidence="1">
    <name type="scientific">Octopus bimaculoides</name>
    <name type="common">California two-spotted octopus</name>
    <dbReference type="NCBI Taxonomy" id="37653"/>
    <lineage>
        <taxon>Eukaryota</taxon>
        <taxon>Metazoa</taxon>
        <taxon>Spiralia</taxon>
        <taxon>Lophotrochozoa</taxon>
        <taxon>Mollusca</taxon>
        <taxon>Cephalopoda</taxon>
        <taxon>Coleoidea</taxon>
        <taxon>Octopodiformes</taxon>
        <taxon>Octopoda</taxon>
        <taxon>Incirrata</taxon>
        <taxon>Octopodidae</taxon>
        <taxon>Octopus</taxon>
    </lineage>
</organism>
<evidence type="ECO:0000313" key="1">
    <source>
        <dbReference type="EMBL" id="KOF89214.1"/>
    </source>
</evidence>
<proteinExistence type="predicted"/>
<reference evidence="1" key="1">
    <citation type="submission" date="2015-07" db="EMBL/GenBank/DDBJ databases">
        <title>MeaNS - Measles Nucleotide Surveillance Program.</title>
        <authorList>
            <person name="Tran T."/>
            <person name="Druce J."/>
        </authorList>
    </citation>
    <scope>NUCLEOTIDE SEQUENCE</scope>
    <source>
        <strain evidence="1">UCB-OBI-ISO-001</strain>
        <tissue evidence="1">Gonad</tissue>
    </source>
</reference>
<sequence>MSERRRKVMIVTAVVDVETETIRITIFTANRQVTSAYSFWNQLGCRPSLHFDSRDIVLT</sequence>
<accession>A0A0L8HJC3</accession>